<proteinExistence type="predicted"/>
<name>F8NEB1_SERL9</name>
<evidence type="ECO:0000313" key="2">
    <source>
        <dbReference type="EMBL" id="EGO30493.1"/>
    </source>
</evidence>
<accession>F8NEB1</accession>
<gene>
    <name evidence="2" type="ORF">SERLADRAFT_432061</name>
</gene>
<dbReference type="RefSeq" id="XP_007312377.1">
    <property type="nucleotide sequence ID" value="XM_007312315.1"/>
</dbReference>
<feature type="compositionally biased region" description="Basic and acidic residues" evidence="1">
    <location>
        <begin position="24"/>
        <end position="35"/>
    </location>
</feature>
<organism>
    <name type="scientific">Serpula lacrymans var. lacrymans (strain S7.9)</name>
    <name type="common">Dry rot fungus</name>
    <dbReference type="NCBI Taxonomy" id="578457"/>
    <lineage>
        <taxon>Eukaryota</taxon>
        <taxon>Fungi</taxon>
        <taxon>Dikarya</taxon>
        <taxon>Basidiomycota</taxon>
        <taxon>Agaricomycotina</taxon>
        <taxon>Agaricomycetes</taxon>
        <taxon>Agaricomycetidae</taxon>
        <taxon>Boletales</taxon>
        <taxon>Coniophorineae</taxon>
        <taxon>Serpulaceae</taxon>
        <taxon>Serpula</taxon>
    </lineage>
</organism>
<feature type="region of interest" description="Disordered" evidence="1">
    <location>
        <begin position="214"/>
        <end position="236"/>
    </location>
</feature>
<dbReference type="Proteomes" id="UP000008064">
    <property type="component" value="Unassembled WGS sequence"/>
</dbReference>
<protein>
    <submittedName>
        <fullName evidence="2">Uncharacterized protein</fullName>
    </submittedName>
</protein>
<dbReference type="EMBL" id="GL945428">
    <property type="protein sequence ID" value="EGO30493.1"/>
    <property type="molecule type" value="Genomic_DNA"/>
</dbReference>
<dbReference type="GeneID" id="18813902"/>
<evidence type="ECO:0000256" key="1">
    <source>
        <dbReference type="SAM" id="MobiDB-lite"/>
    </source>
</evidence>
<feature type="region of interest" description="Disordered" evidence="1">
    <location>
        <begin position="24"/>
        <end position="77"/>
    </location>
</feature>
<dbReference type="HOGENOM" id="CLU_1176016_0_0_1"/>
<dbReference type="KEGG" id="sla:SERLADRAFT_432061"/>
<feature type="compositionally biased region" description="Basic and acidic residues" evidence="1">
    <location>
        <begin position="226"/>
        <end position="236"/>
    </location>
</feature>
<sequence length="236" mass="26658">MPNAPENAIVKMAHLCTEMAEAEHQLKEEQKRAEEEAQWAVEAHKAEEERQRLEKEKAEKAEEVQAAESGETQSRHPCSVCVSQGLEAANHQCEEDGNTVVGPSKEKRRVPVELEALEVAERAMKRRRAAAPATEKLEEGWKAQIVGLPWVLLEEQRATRQLLADLGEETLNPLVDLVWSDSNEELKVGEEELVEAAGQECLDKIRHFNVHEWKEQEDKEEEEEVEGRVSRVEGAG</sequence>
<dbReference type="AlphaFoldDB" id="F8NEB1"/>
<reference evidence="2" key="1">
    <citation type="submission" date="2011-04" db="EMBL/GenBank/DDBJ databases">
        <title>Evolution of plant cell wall degrading machinery underlies the functional diversity of forest fungi.</title>
        <authorList>
            <consortium name="US DOE Joint Genome Institute (JGI-PGF)"/>
            <person name="Eastwood D.C."/>
            <person name="Floudas D."/>
            <person name="Binder M."/>
            <person name="Majcherczyk A."/>
            <person name="Schneider P."/>
            <person name="Aerts A."/>
            <person name="Asiegbu F.O."/>
            <person name="Baker S.E."/>
            <person name="Barry K."/>
            <person name="Bendiksby M."/>
            <person name="Blumentritt M."/>
            <person name="Coutinho P.M."/>
            <person name="Cullen D."/>
            <person name="Cullen D."/>
            <person name="Gathman A."/>
            <person name="Goodell B."/>
            <person name="Henrissat B."/>
            <person name="Ihrmark K."/>
            <person name="Kauserud H."/>
            <person name="Kohler A."/>
            <person name="LaButti K."/>
            <person name="Lapidus A."/>
            <person name="Lavin J.L."/>
            <person name="Lee Y.-H."/>
            <person name="Lindquist E."/>
            <person name="Lilly W."/>
            <person name="Lucas S."/>
            <person name="Morin E."/>
            <person name="Murat C."/>
            <person name="Oguiza J.A."/>
            <person name="Park J."/>
            <person name="Pisabarro A.G."/>
            <person name="Riley R."/>
            <person name="Rosling A."/>
            <person name="Salamov A."/>
            <person name="Schmidt O."/>
            <person name="Schmutz J."/>
            <person name="Skrede I."/>
            <person name="Stenlid J."/>
            <person name="Wiebenga A."/>
            <person name="Xie X."/>
            <person name="Kues U."/>
            <person name="Hibbett D.S."/>
            <person name="Hoffmeister D."/>
            <person name="Hogberg N."/>
            <person name="Martin F."/>
            <person name="Grigoriev I.V."/>
            <person name="Watkinson S.C."/>
        </authorList>
    </citation>
    <scope>NUCLEOTIDE SEQUENCE</scope>
    <source>
        <strain evidence="2">S7.9</strain>
    </source>
</reference>
<feature type="compositionally biased region" description="Basic and acidic residues" evidence="1">
    <location>
        <begin position="42"/>
        <end position="63"/>
    </location>
</feature>